<evidence type="ECO:0000313" key="3">
    <source>
        <dbReference type="Proteomes" id="UP001225596"/>
    </source>
</evidence>
<evidence type="ECO:0000313" key="2">
    <source>
        <dbReference type="EMBL" id="MDQ9169005.1"/>
    </source>
</evidence>
<dbReference type="EMBL" id="JAUYVH010000001">
    <property type="protein sequence ID" value="MDQ9169005.1"/>
    <property type="molecule type" value="Genomic_DNA"/>
</dbReference>
<organism evidence="2 3">
    <name type="scientific">Keguizhuia sedimenti</name>
    <dbReference type="NCBI Taxonomy" id="3064264"/>
    <lineage>
        <taxon>Bacteria</taxon>
        <taxon>Pseudomonadati</taxon>
        <taxon>Pseudomonadota</taxon>
        <taxon>Betaproteobacteria</taxon>
        <taxon>Burkholderiales</taxon>
        <taxon>Oxalobacteraceae</taxon>
        <taxon>Keguizhuia</taxon>
    </lineage>
</organism>
<gene>
    <name evidence="2" type="ORF">Q8A64_01140</name>
</gene>
<sequence>MEYSDLVKDFAVRTQSNLNTLQNLQEAHPEIAVFEVTQLVNSLLGLLIFPREKYMERIPRTSLQELEKAGWNIPVTSEGYKKPKDLRHLVCLMRNAVAHCNLEFIAKASSDIEGIKLWNTTMRSPRDRTWEGEISLSELRCFVEKFVAMFRDLDLGNTPT</sequence>
<accession>A0ABU1BJ23</accession>
<proteinExistence type="predicted"/>
<keyword evidence="3" id="KW-1185">Reference proteome</keyword>
<dbReference type="InterPro" id="IPR041318">
    <property type="entry name" value="pEK499_p136"/>
</dbReference>
<reference evidence="2 3" key="1">
    <citation type="submission" date="2023-08" db="EMBL/GenBank/DDBJ databases">
        <title>Oxalobacteraceae gen .nov., isolated from river sludge outside the plant.</title>
        <authorList>
            <person name="Zhao S.Y."/>
        </authorList>
    </citation>
    <scope>NUCLEOTIDE SEQUENCE [LARGE SCALE GENOMIC DNA]</scope>
    <source>
        <strain evidence="2 3">R-40</strain>
    </source>
</reference>
<protein>
    <submittedName>
        <fullName evidence="2">HEPN family nuclease</fullName>
    </submittedName>
</protein>
<evidence type="ECO:0000259" key="1">
    <source>
        <dbReference type="Pfam" id="PF18736"/>
    </source>
</evidence>
<name>A0ABU1BJ23_9BURK</name>
<dbReference type="RefSeq" id="WP_338434833.1">
    <property type="nucleotide sequence ID" value="NZ_JAUYVH010000001.1"/>
</dbReference>
<dbReference type="Proteomes" id="UP001225596">
    <property type="component" value="Unassembled WGS sequence"/>
</dbReference>
<dbReference type="Pfam" id="PF18736">
    <property type="entry name" value="pEK499_p136"/>
    <property type="match status" value="1"/>
</dbReference>
<comment type="caution">
    <text evidence="2">The sequence shown here is derived from an EMBL/GenBank/DDBJ whole genome shotgun (WGS) entry which is preliminary data.</text>
</comment>
<feature type="domain" description="pEK499-p136 HEPN" evidence="1">
    <location>
        <begin position="2"/>
        <end position="149"/>
    </location>
</feature>